<evidence type="ECO:0000256" key="2">
    <source>
        <dbReference type="SAM" id="Phobius"/>
    </source>
</evidence>
<dbReference type="Gene3D" id="3.30.2010.10">
    <property type="entry name" value="Metalloproteases ('zincins'), catalytic domain"/>
    <property type="match status" value="1"/>
</dbReference>
<feature type="domain" description="Peptidase M56" evidence="4">
    <location>
        <begin position="13"/>
        <end position="308"/>
    </location>
</feature>
<evidence type="ECO:0000256" key="1">
    <source>
        <dbReference type="ARBA" id="ARBA00011075"/>
    </source>
</evidence>
<dbReference type="Gene3D" id="3.40.710.10">
    <property type="entry name" value="DD-peptidase/beta-lactamase superfamily"/>
    <property type="match status" value="1"/>
</dbReference>
<keyword evidence="2" id="KW-0812">Transmembrane</keyword>
<organism evidence="5">
    <name type="scientific">Clostridium botulinum</name>
    <dbReference type="NCBI Taxonomy" id="1491"/>
    <lineage>
        <taxon>Bacteria</taxon>
        <taxon>Bacillati</taxon>
        <taxon>Bacillota</taxon>
        <taxon>Clostridia</taxon>
        <taxon>Eubacteriales</taxon>
        <taxon>Clostridiaceae</taxon>
        <taxon>Clostridium</taxon>
    </lineage>
</organism>
<dbReference type="PANTHER" id="PTHR34978:SF3">
    <property type="entry name" value="SLR0241 PROTEIN"/>
    <property type="match status" value="1"/>
</dbReference>
<feature type="transmembrane region" description="Helical" evidence="2">
    <location>
        <begin position="6"/>
        <end position="29"/>
    </location>
</feature>
<dbReference type="GO" id="GO:0008658">
    <property type="term" value="F:penicillin binding"/>
    <property type="evidence" value="ECO:0007669"/>
    <property type="project" value="InterPro"/>
</dbReference>
<feature type="transmembrane region" description="Helical" evidence="2">
    <location>
        <begin position="221"/>
        <end position="243"/>
    </location>
</feature>
<comment type="similarity">
    <text evidence="1">Belongs to the peptidase M56 family.</text>
</comment>
<dbReference type="CDD" id="cd07341">
    <property type="entry name" value="M56_BlaR1_MecR1_like"/>
    <property type="match status" value="1"/>
</dbReference>
<evidence type="ECO:0000313" key="5">
    <source>
        <dbReference type="EMBL" id="ALF06102.1"/>
    </source>
</evidence>
<name>A0A140AT93_CLOBO</name>
<proteinExistence type="inferred from homology"/>
<gene>
    <name evidence="5" type="primary">blaR1</name>
</gene>
<reference evidence="5" key="1">
    <citation type="submission" date="2015-01" db="EMBL/GenBank/DDBJ databases">
        <authorList>
            <person name="Xiang T."/>
            <person name="Song Y."/>
            <person name="Huang L."/>
            <person name="Wang B."/>
            <person name="Wu P."/>
        </authorList>
    </citation>
    <scope>NUCLEOTIDE SEQUENCE</scope>
    <source>
        <strain evidence="5">224-13</strain>
    </source>
</reference>
<dbReference type="InterPro" id="IPR052173">
    <property type="entry name" value="Beta-lactam_resp_regulator"/>
</dbReference>
<dbReference type="InterPro" id="IPR008756">
    <property type="entry name" value="Peptidase_M56"/>
</dbReference>
<dbReference type="EMBL" id="KP718481">
    <property type="protein sequence ID" value="ALF06102.1"/>
    <property type="molecule type" value="Genomic_DNA"/>
</dbReference>
<evidence type="ECO:0000259" key="4">
    <source>
        <dbReference type="Pfam" id="PF05569"/>
    </source>
</evidence>
<feature type="transmembrane region" description="Helical" evidence="2">
    <location>
        <begin position="169"/>
        <end position="186"/>
    </location>
</feature>
<dbReference type="PANTHER" id="PTHR34978">
    <property type="entry name" value="POSSIBLE SENSOR-TRANSDUCER PROTEIN BLAR"/>
    <property type="match status" value="1"/>
</dbReference>
<dbReference type="SUPFAM" id="SSF56601">
    <property type="entry name" value="beta-lactamase/transpeptidase-like"/>
    <property type="match status" value="1"/>
</dbReference>
<dbReference type="Pfam" id="PF05569">
    <property type="entry name" value="Peptidase_M56"/>
    <property type="match status" value="1"/>
</dbReference>
<dbReference type="InterPro" id="IPR001460">
    <property type="entry name" value="PCN-bd_Tpept"/>
</dbReference>
<protein>
    <submittedName>
        <fullName evidence="5">Beta-lactamase inducing penicillin binding protein</fullName>
    </submittedName>
</protein>
<dbReference type="AlphaFoldDB" id="A0A140AT93"/>
<dbReference type="InterPro" id="IPR012338">
    <property type="entry name" value="Beta-lactam/transpept-like"/>
</dbReference>
<feature type="transmembrane region" description="Helical" evidence="2">
    <location>
        <begin position="320"/>
        <end position="339"/>
    </location>
</feature>
<feature type="transmembrane region" description="Helical" evidence="2">
    <location>
        <begin position="41"/>
        <end position="59"/>
    </location>
</feature>
<dbReference type="NCBIfam" id="NF000326">
    <property type="entry name" value="blaR1_generic"/>
    <property type="match status" value="1"/>
</dbReference>
<dbReference type="Pfam" id="PF00905">
    <property type="entry name" value="Transpeptidase"/>
    <property type="match status" value="1"/>
</dbReference>
<dbReference type="RefSeq" id="WP_012705551.1">
    <property type="nucleotide sequence ID" value="NG_047540.1"/>
</dbReference>
<feature type="domain" description="Penicillin-binding protein transpeptidase" evidence="3">
    <location>
        <begin position="378"/>
        <end position="587"/>
    </location>
</feature>
<accession>A0A140AT93</accession>
<feature type="transmembrane region" description="Helical" evidence="2">
    <location>
        <begin position="110"/>
        <end position="131"/>
    </location>
</feature>
<sequence length="593" mass="68692">MKAYNFLSYMSYSTISITLVIIALILIRGIFGKWISAKHKYYLWLILIIKLIIPFTPNWNGDNFNFINWFSKSLVTNANTAMDKVGNKYSSIPLIDNTKDYAVSVNVSNVYSFIFILWLLICVVILGFILVNSFRFKTKIIKSGYKPDNKLKIIIETCRKQLKMKNNKFNSLIIKGAHAAFVVGPIKPYVIISQDICDEFNDEEIKYILLHEIAHLKRKDIMIKFIMIIFCCIYWFNPFIWIARAIMMNDMELSCDEKVLSNLNKNEIQDYGKTIIKVLERFSLNRHKGVMLNINGSKKNIKNRIKNIAIFSKQTIRRRFLTFLLLVIILLLTITFIGVKTPFANDKFKSLNSNVIYKDFSKDFNGDKGTFVLFNEQSNQYTIFNKEGSEKRVSPCSTYKIVIALIGLDKEVISKTDNNISWDGKNYPFTEWNKDQTLESAMNYSVNWYFDKIDSRISRKTLQECVDSLSYGNENIRTLDGQYWNQSSLKISAIEQVQFLKKLWNYDVKFKKEDVDFVKNSIKLMEEGDVILYGKTGSGSENNKDVNGWFVGVLEKGNNKYYFATNIEGSNNINGQKAKSIAVDILKENKIIN</sequence>
<evidence type="ECO:0000259" key="3">
    <source>
        <dbReference type="Pfam" id="PF00905"/>
    </source>
</evidence>
<keyword evidence="2" id="KW-1133">Transmembrane helix</keyword>
<keyword evidence="2" id="KW-0472">Membrane</keyword>